<organism evidence="1 2">
    <name type="scientific">Anthostomella pinea</name>
    <dbReference type="NCBI Taxonomy" id="933095"/>
    <lineage>
        <taxon>Eukaryota</taxon>
        <taxon>Fungi</taxon>
        <taxon>Dikarya</taxon>
        <taxon>Ascomycota</taxon>
        <taxon>Pezizomycotina</taxon>
        <taxon>Sordariomycetes</taxon>
        <taxon>Xylariomycetidae</taxon>
        <taxon>Xylariales</taxon>
        <taxon>Xylariaceae</taxon>
        <taxon>Anthostomella</taxon>
    </lineage>
</organism>
<accession>A0AAI8VIY8</accession>
<dbReference type="EMBL" id="CAUWAG010000007">
    <property type="protein sequence ID" value="CAJ2505778.1"/>
    <property type="molecule type" value="Genomic_DNA"/>
</dbReference>
<proteinExistence type="predicted"/>
<reference evidence="1" key="1">
    <citation type="submission" date="2023-10" db="EMBL/GenBank/DDBJ databases">
        <authorList>
            <person name="Hackl T."/>
        </authorList>
    </citation>
    <scope>NUCLEOTIDE SEQUENCE</scope>
</reference>
<keyword evidence="2" id="KW-1185">Reference proteome</keyword>
<gene>
    <name evidence="1" type="ORF">KHLLAP_LOCUS6246</name>
</gene>
<protein>
    <submittedName>
        <fullName evidence="1">Uu.00g131720.m01.CDS01</fullName>
    </submittedName>
</protein>
<evidence type="ECO:0000313" key="1">
    <source>
        <dbReference type="EMBL" id="CAJ2505778.1"/>
    </source>
</evidence>
<dbReference type="AlphaFoldDB" id="A0AAI8VIY8"/>
<comment type="caution">
    <text evidence="1">The sequence shown here is derived from an EMBL/GenBank/DDBJ whole genome shotgun (WGS) entry which is preliminary data.</text>
</comment>
<evidence type="ECO:0000313" key="2">
    <source>
        <dbReference type="Proteomes" id="UP001295740"/>
    </source>
</evidence>
<sequence>MSAPLQGFLVDAPVVLIVRAAFPAVVWRGEGQELLRRAINQLPHPGVVLSLAGIAGVDDLSWTNVLGVDVHGTPHMGLFPDVSRINHAYKGISPGEEISISYIGWGEAYRSRPRRSRSPCSSPAAMDASDIQWDRTAATRRALAEDDLVSNQVAVLAQQLVRLLETGDLALKPGGQLGAIGVCLQGVGHITSAGRHANLALENCIEYAGVEHEGLWAIRAFLEELKMRTMQTG</sequence>
<dbReference type="Proteomes" id="UP001295740">
    <property type="component" value="Unassembled WGS sequence"/>
</dbReference>
<name>A0AAI8VIY8_9PEZI</name>